<comment type="caution">
    <text evidence="1">The sequence shown here is derived from an EMBL/GenBank/DDBJ whole genome shotgun (WGS) entry which is preliminary data.</text>
</comment>
<name>A0A8J4RM77_9ROSI</name>
<protein>
    <submittedName>
        <fullName evidence="1">Uncharacterized protein</fullName>
    </submittedName>
</protein>
<evidence type="ECO:0000313" key="1">
    <source>
        <dbReference type="EMBL" id="KAF3964838.1"/>
    </source>
</evidence>
<reference evidence="1" key="1">
    <citation type="submission" date="2020-03" db="EMBL/GenBank/DDBJ databases">
        <title>Castanea mollissima Vanexum genome sequencing.</title>
        <authorList>
            <person name="Staton M."/>
        </authorList>
    </citation>
    <scope>NUCLEOTIDE SEQUENCE</scope>
    <source>
        <tissue evidence="1">Leaf</tissue>
    </source>
</reference>
<dbReference type="EMBL" id="JRKL02001305">
    <property type="protein sequence ID" value="KAF3964838.1"/>
    <property type="molecule type" value="Genomic_DNA"/>
</dbReference>
<keyword evidence="2" id="KW-1185">Reference proteome</keyword>
<proteinExistence type="predicted"/>
<evidence type="ECO:0000313" key="2">
    <source>
        <dbReference type="Proteomes" id="UP000737018"/>
    </source>
</evidence>
<accession>A0A8J4RM77</accession>
<sequence length="139" mass="15743">MKLVCVYTNTSLGMYKTSLILVCTKHWQHEDANNWRFIAMDALPKLQYKINSFKDLLQSSLTMETLIQQSNMSSWVKCVNSDPPSTILHLEFFCGQLVVSSPLIKGRIRCNAVEQLGFGIQLLPCQDWSIPVMVEGCGK</sequence>
<organism evidence="1 2">
    <name type="scientific">Castanea mollissima</name>
    <name type="common">Chinese chestnut</name>
    <dbReference type="NCBI Taxonomy" id="60419"/>
    <lineage>
        <taxon>Eukaryota</taxon>
        <taxon>Viridiplantae</taxon>
        <taxon>Streptophyta</taxon>
        <taxon>Embryophyta</taxon>
        <taxon>Tracheophyta</taxon>
        <taxon>Spermatophyta</taxon>
        <taxon>Magnoliopsida</taxon>
        <taxon>eudicotyledons</taxon>
        <taxon>Gunneridae</taxon>
        <taxon>Pentapetalae</taxon>
        <taxon>rosids</taxon>
        <taxon>fabids</taxon>
        <taxon>Fagales</taxon>
        <taxon>Fagaceae</taxon>
        <taxon>Castanea</taxon>
    </lineage>
</organism>
<gene>
    <name evidence="1" type="ORF">CMV_010924</name>
</gene>
<dbReference type="Proteomes" id="UP000737018">
    <property type="component" value="Unassembled WGS sequence"/>
</dbReference>
<dbReference type="AlphaFoldDB" id="A0A8J4RM77"/>